<proteinExistence type="predicted"/>
<gene>
    <name evidence="1" type="ORF">Nepgr_033916</name>
</gene>
<name>A0AAD3TN54_NEPGR</name>
<evidence type="ECO:0000313" key="2">
    <source>
        <dbReference type="Proteomes" id="UP001279734"/>
    </source>
</evidence>
<accession>A0AAD3TN54</accession>
<protein>
    <submittedName>
        <fullName evidence="1">Uncharacterized protein</fullName>
    </submittedName>
</protein>
<organism evidence="1 2">
    <name type="scientific">Nepenthes gracilis</name>
    <name type="common">Slender pitcher plant</name>
    <dbReference type="NCBI Taxonomy" id="150966"/>
    <lineage>
        <taxon>Eukaryota</taxon>
        <taxon>Viridiplantae</taxon>
        <taxon>Streptophyta</taxon>
        <taxon>Embryophyta</taxon>
        <taxon>Tracheophyta</taxon>
        <taxon>Spermatophyta</taxon>
        <taxon>Magnoliopsida</taxon>
        <taxon>eudicotyledons</taxon>
        <taxon>Gunneridae</taxon>
        <taxon>Pentapetalae</taxon>
        <taxon>Caryophyllales</taxon>
        <taxon>Nepenthaceae</taxon>
        <taxon>Nepenthes</taxon>
    </lineage>
</organism>
<evidence type="ECO:0000313" key="1">
    <source>
        <dbReference type="EMBL" id="GMH32072.1"/>
    </source>
</evidence>
<keyword evidence="2" id="KW-1185">Reference proteome</keyword>
<dbReference type="Proteomes" id="UP001279734">
    <property type="component" value="Unassembled WGS sequence"/>
</dbReference>
<comment type="caution">
    <text evidence="1">The sequence shown here is derived from an EMBL/GenBank/DDBJ whole genome shotgun (WGS) entry which is preliminary data.</text>
</comment>
<dbReference type="AlphaFoldDB" id="A0AAD3TN54"/>
<sequence length="76" mass="8755">MWKAARRVGTRDRVAEANEVQEEPWCRIGNPFVSLETRKRGAMLRLPREMDFTVSSAEFSIYTKRPQDGGRRVLSG</sequence>
<dbReference type="EMBL" id="BSYO01000056">
    <property type="protein sequence ID" value="GMH32072.1"/>
    <property type="molecule type" value="Genomic_DNA"/>
</dbReference>
<reference evidence="1" key="1">
    <citation type="submission" date="2023-05" db="EMBL/GenBank/DDBJ databases">
        <title>Nepenthes gracilis genome sequencing.</title>
        <authorList>
            <person name="Fukushima K."/>
        </authorList>
    </citation>
    <scope>NUCLEOTIDE SEQUENCE</scope>
    <source>
        <strain evidence="1">SING2019-196</strain>
    </source>
</reference>